<evidence type="ECO:0008006" key="8">
    <source>
        <dbReference type="Google" id="ProtNLM"/>
    </source>
</evidence>
<dbReference type="FunFam" id="3.30.70.2570:FF:000001">
    <property type="entry name" value="Translation factor GUF1, mitochondrial"/>
    <property type="match status" value="1"/>
</dbReference>
<dbReference type="PANTHER" id="PTHR43512">
    <property type="entry name" value="TRANSLATION FACTOR GUF1-RELATED"/>
    <property type="match status" value="1"/>
</dbReference>
<dbReference type="InterPro" id="IPR013842">
    <property type="entry name" value="LepA_CTD"/>
</dbReference>
<evidence type="ECO:0000256" key="1">
    <source>
        <dbReference type="ARBA" id="ARBA00005454"/>
    </source>
</evidence>
<dbReference type="FunFam" id="3.30.70.240:FF:000007">
    <property type="entry name" value="Translation factor GUF1, mitochondrial"/>
    <property type="match status" value="1"/>
</dbReference>
<dbReference type="Pfam" id="PF00679">
    <property type="entry name" value="EFG_C"/>
    <property type="match status" value="1"/>
</dbReference>
<organism evidence="7">
    <name type="scientific">Homalodisca liturata</name>
    <dbReference type="NCBI Taxonomy" id="320908"/>
    <lineage>
        <taxon>Eukaryota</taxon>
        <taxon>Metazoa</taxon>
        <taxon>Ecdysozoa</taxon>
        <taxon>Arthropoda</taxon>
        <taxon>Hexapoda</taxon>
        <taxon>Insecta</taxon>
        <taxon>Pterygota</taxon>
        <taxon>Neoptera</taxon>
        <taxon>Paraneoptera</taxon>
        <taxon>Hemiptera</taxon>
        <taxon>Auchenorrhyncha</taxon>
        <taxon>Membracoidea</taxon>
        <taxon>Cicadellidae</taxon>
        <taxon>Cicadellinae</taxon>
        <taxon>Proconiini</taxon>
        <taxon>Homalodisca</taxon>
    </lineage>
</organism>
<dbReference type="GO" id="GO:0005525">
    <property type="term" value="F:GTP binding"/>
    <property type="evidence" value="ECO:0007669"/>
    <property type="project" value="UniProtKB-KW"/>
</dbReference>
<evidence type="ECO:0000256" key="2">
    <source>
        <dbReference type="ARBA" id="ARBA00022741"/>
    </source>
</evidence>
<evidence type="ECO:0000256" key="4">
    <source>
        <dbReference type="ARBA" id="ARBA00023134"/>
    </source>
</evidence>
<feature type="domain" description="Elongation factor EFG" evidence="5">
    <location>
        <begin position="145"/>
        <end position="231"/>
    </location>
</feature>
<evidence type="ECO:0000256" key="3">
    <source>
        <dbReference type="ARBA" id="ARBA00022801"/>
    </source>
</evidence>
<sequence length="341" mass="37657">MKSVSEALIGDTLYLRGQPTQPLPGFKPARPMVYAGVYPLDQSQHDALRGALEKLALNDPSVTVTLESSPALGQGWRVGFLGLLHLEVFNQRLEQEYGAEAVMTAPSVPYRVRITGKKNISLYGGEEIVVSDPSKLPDPTIITEVLEPMVLGTIITPEKYMFKIVSECMERRGVQTNSVNIDGSRVMLQFVLPLNEIIIDFHDNIKSLTSGFASFDYEDHGYATSALVKLDIALNGVVVDALSSMVHLSKAQAVGKRMCAKLVEIIPRQMVHIAIQALVGSKVVARENLKAFRKDVTAKLYGGDVTRRQKLLKQQADGKKKMKKVANINLPRETFIDVLKR</sequence>
<dbReference type="InterPro" id="IPR035647">
    <property type="entry name" value="EFG_III/V"/>
</dbReference>
<evidence type="ECO:0000313" key="7">
    <source>
        <dbReference type="EMBL" id="JAS93254.1"/>
    </source>
</evidence>
<dbReference type="GO" id="GO:0005739">
    <property type="term" value="C:mitochondrion"/>
    <property type="evidence" value="ECO:0007669"/>
    <property type="project" value="TreeGrafter"/>
</dbReference>
<dbReference type="FunFam" id="3.30.70.870:FF:000004">
    <property type="entry name" value="Translation factor GUF1, mitochondrial"/>
    <property type="match status" value="1"/>
</dbReference>
<dbReference type="InterPro" id="IPR035654">
    <property type="entry name" value="LepA_IV"/>
</dbReference>
<dbReference type="CDD" id="cd03709">
    <property type="entry name" value="lepA_C"/>
    <property type="match status" value="1"/>
</dbReference>
<dbReference type="InterPro" id="IPR038363">
    <property type="entry name" value="LepA_C_sf"/>
</dbReference>
<dbReference type="InterPro" id="IPR006297">
    <property type="entry name" value="EF-4"/>
</dbReference>
<dbReference type="PANTHER" id="PTHR43512:SF7">
    <property type="entry name" value="TRANSLATION FACTOR GUF1, MITOCHONDRIAL"/>
    <property type="match status" value="1"/>
</dbReference>
<dbReference type="Gene3D" id="3.30.70.2570">
    <property type="entry name" value="Elongation factor 4, C-terminal domain"/>
    <property type="match status" value="1"/>
</dbReference>
<dbReference type="GO" id="GO:0097177">
    <property type="term" value="F:mitochondrial ribosome binding"/>
    <property type="evidence" value="ECO:0007669"/>
    <property type="project" value="TreeGrafter"/>
</dbReference>
<dbReference type="AlphaFoldDB" id="A0A1B6J251"/>
<accession>A0A1B6J251</accession>
<dbReference type="GO" id="GO:0016787">
    <property type="term" value="F:hydrolase activity"/>
    <property type="evidence" value="ECO:0007669"/>
    <property type="project" value="UniProtKB-KW"/>
</dbReference>
<gene>
    <name evidence="7" type="ORF">g.49293</name>
</gene>
<dbReference type="Gene3D" id="3.30.70.870">
    <property type="entry name" value="Elongation Factor G (Translational Gtpase), domain 3"/>
    <property type="match status" value="1"/>
</dbReference>
<dbReference type="InterPro" id="IPR000640">
    <property type="entry name" value="EFG_V-like"/>
</dbReference>
<evidence type="ECO:0000259" key="5">
    <source>
        <dbReference type="Pfam" id="PF00679"/>
    </source>
</evidence>
<evidence type="ECO:0000259" key="6">
    <source>
        <dbReference type="Pfam" id="PF06421"/>
    </source>
</evidence>
<dbReference type="GO" id="GO:0045727">
    <property type="term" value="P:positive regulation of translation"/>
    <property type="evidence" value="ECO:0007669"/>
    <property type="project" value="TreeGrafter"/>
</dbReference>
<reference evidence="7" key="1">
    <citation type="submission" date="2015-11" db="EMBL/GenBank/DDBJ databases">
        <title>De novo transcriptome assembly of four potential Pierce s Disease insect vectors from Arizona vineyards.</title>
        <authorList>
            <person name="Tassone E.E."/>
        </authorList>
    </citation>
    <scope>NUCLEOTIDE SEQUENCE</scope>
</reference>
<name>A0A1B6J251_9HEMI</name>
<keyword evidence="4" id="KW-0342">GTP-binding</keyword>
<protein>
    <recommendedName>
        <fullName evidence="8">Elongation factor EFG domain-containing protein</fullName>
    </recommendedName>
</protein>
<dbReference type="CDD" id="cd16260">
    <property type="entry name" value="EF4_III"/>
    <property type="match status" value="1"/>
</dbReference>
<feature type="domain" description="GTP-binding protein LepA C-terminal" evidence="6">
    <location>
        <begin position="234"/>
        <end position="340"/>
    </location>
</feature>
<dbReference type="Pfam" id="PF06421">
    <property type="entry name" value="LepA_C"/>
    <property type="match status" value="1"/>
</dbReference>
<dbReference type="SUPFAM" id="SSF54980">
    <property type="entry name" value="EF-G C-terminal domain-like"/>
    <property type="match status" value="2"/>
</dbReference>
<keyword evidence="2" id="KW-0547">Nucleotide-binding</keyword>
<dbReference type="Gene3D" id="3.30.70.240">
    <property type="match status" value="1"/>
</dbReference>
<dbReference type="EMBL" id="GECU01014452">
    <property type="protein sequence ID" value="JAS93254.1"/>
    <property type="molecule type" value="Transcribed_RNA"/>
</dbReference>
<keyword evidence="3" id="KW-0378">Hydrolase</keyword>
<comment type="similarity">
    <text evidence="1">Belongs to the TRAFAC class translation factor GTPase superfamily. Classic translation factor GTPase family. LepA subfamily.</text>
</comment>
<proteinExistence type="inferred from homology"/>